<dbReference type="Proteomes" id="UP000445000">
    <property type="component" value="Unassembled WGS sequence"/>
</dbReference>
<feature type="transmembrane region" description="Helical" evidence="1">
    <location>
        <begin position="166"/>
        <end position="188"/>
    </location>
</feature>
<dbReference type="AlphaFoldDB" id="A0A829Y4V1"/>
<feature type="transmembrane region" description="Helical" evidence="1">
    <location>
        <begin position="98"/>
        <end position="117"/>
    </location>
</feature>
<dbReference type="InterPro" id="IPR053170">
    <property type="entry name" value="Transcription_regulator"/>
</dbReference>
<dbReference type="InterPro" id="IPR007404">
    <property type="entry name" value="YdjM-like"/>
</dbReference>
<sequence>MMIFGQLALPGRRVSTARRYQYTGRMDNVTHTIIGTLVGEVAARVAPSQNSTLPAITRRNLCVTLAAIGSNLPDADLLYSFFGADLNYLLHHRGHTHTILVALLLGAAALAITRWWLRRRGLQASSQDYALLAAVLSFTPLLHIAMDFTNNYGVHPFWPVDNRWFYGDSVFIIEPLFWAACAPLAFIFKTHIARFAVLLLMVAAIALCFLTGMVPRPLAAAYSLLVAGMLLIGQRASANVALAASVIVWLGSTAMFAITAQAARSRIDAVAAQQFPDSTLVDRIVTPMPVNPACWEVMMLQKEADTAVIRRAMLTMAPGLLTADRCLSRSLDIEITAPLVPVPKESAAQVKWYGQISTPLARLVDLAQKNCEAAAAFRFIRMPWLANVKEGLVLGDLRYDREPELGFAEIVIADPPNCPRLVPNWVEPRRDLLRGY</sequence>
<accession>A0A829Y4V1</accession>
<organism evidence="2 3">
    <name type="scientific">Steroidobacter agaridevorans</name>
    <dbReference type="NCBI Taxonomy" id="2695856"/>
    <lineage>
        <taxon>Bacteria</taxon>
        <taxon>Pseudomonadati</taxon>
        <taxon>Pseudomonadota</taxon>
        <taxon>Gammaproteobacteria</taxon>
        <taxon>Steroidobacterales</taxon>
        <taxon>Steroidobacteraceae</taxon>
        <taxon>Steroidobacter</taxon>
    </lineage>
</organism>
<evidence type="ECO:0000313" key="3">
    <source>
        <dbReference type="Proteomes" id="UP000445000"/>
    </source>
</evidence>
<feature type="transmembrane region" description="Helical" evidence="1">
    <location>
        <begin position="195"/>
        <end position="212"/>
    </location>
</feature>
<dbReference type="PANTHER" id="PTHR40031:SF1">
    <property type="entry name" value="MEMBRANE-BOUND METAL-DEPENDENT HYDROLASE"/>
    <property type="match status" value="1"/>
</dbReference>
<protein>
    <recommendedName>
        <fullName evidence="4">Metal-dependent hydrolase</fullName>
    </recommendedName>
</protein>
<gene>
    <name evidence="2" type="ORF">GCM10011487_00710</name>
</gene>
<keyword evidence="1" id="KW-0812">Transmembrane</keyword>
<feature type="transmembrane region" description="Helical" evidence="1">
    <location>
        <begin position="218"/>
        <end position="233"/>
    </location>
</feature>
<keyword evidence="1" id="KW-0472">Membrane</keyword>
<reference evidence="3" key="1">
    <citation type="submission" date="2020-01" db="EMBL/GenBank/DDBJ databases">
        <title>'Steroidobacter agaridevorans' sp. nov., agar-degrading bacteria isolated from rhizosphere soils.</title>
        <authorList>
            <person name="Ikenaga M."/>
            <person name="Kataoka M."/>
            <person name="Murouchi A."/>
            <person name="Katsuragi S."/>
            <person name="Sakai M."/>
        </authorList>
    </citation>
    <scope>NUCLEOTIDE SEQUENCE [LARGE SCALE GENOMIC DNA]</scope>
    <source>
        <strain evidence="3">YU21-B</strain>
    </source>
</reference>
<comment type="caution">
    <text evidence="2">The sequence shown here is derived from an EMBL/GenBank/DDBJ whole genome shotgun (WGS) entry which is preliminary data.</text>
</comment>
<keyword evidence="1" id="KW-1133">Transmembrane helix</keyword>
<feature type="transmembrane region" description="Helical" evidence="1">
    <location>
        <begin position="240"/>
        <end position="258"/>
    </location>
</feature>
<feature type="transmembrane region" description="Helical" evidence="1">
    <location>
        <begin position="129"/>
        <end position="146"/>
    </location>
</feature>
<keyword evidence="3" id="KW-1185">Reference proteome</keyword>
<dbReference type="Pfam" id="PF04307">
    <property type="entry name" value="YdjM"/>
    <property type="match status" value="1"/>
</dbReference>
<name>A0A829Y4V1_9GAMM</name>
<dbReference type="PANTHER" id="PTHR40031">
    <property type="entry name" value="HYPOTHETICAL MEMBRANE SPANNING PROTEIN"/>
    <property type="match status" value="1"/>
</dbReference>
<evidence type="ECO:0000313" key="2">
    <source>
        <dbReference type="EMBL" id="GFE78071.1"/>
    </source>
</evidence>
<proteinExistence type="predicted"/>
<dbReference type="EMBL" id="BLJN01000001">
    <property type="protein sequence ID" value="GFE78071.1"/>
    <property type="molecule type" value="Genomic_DNA"/>
</dbReference>
<evidence type="ECO:0000256" key="1">
    <source>
        <dbReference type="SAM" id="Phobius"/>
    </source>
</evidence>
<evidence type="ECO:0008006" key="4">
    <source>
        <dbReference type="Google" id="ProtNLM"/>
    </source>
</evidence>